<accession>A0ABU0TNY4</accession>
<dbReference type="PROSITE" id="PS51257">
    <property type="entry name" value="PROKAR_LIPOPROTEIN"/>
    <property type="match status" value="1"/>
</dbReference>
<evidence type="ECO:0000313" key="2">
    <source>
        <dbReference type="Proteomes" id="UP001225072"/>
    </source>
</evidence>
<keyword evidence="2" id="KW-1185">Reference proteome</keyword>
<dbReference type="Proteomes" id="UP001225072">
    <property type="component" value="Unassembled WGS sequence"/>
</dbReference>
<gene>
    <name evidence="1" type="ORF">QE404_003889</name>
</gene>
<evidence type="ECO:0000313" key="1">
    <source>
        <dbReference type="EMBL" id="MDQ1098742.1"/>
    </source>
</evidence>
<protein>
    <recommendedName>
        <fullName evidence="3">Lipoprotein</fullName>
    </recommendedName>
</protein>
<reference evidence="1 2" key="1">
    <citation type="submission" date="2023-07" db="EMBL/GenBank/DDBJ databases">
        <title>Functional and genomic diversity of the sorghum phyllosphere microbiome.</title>
        <authorList>
            <person name="Shade A."/>
        </authorList>
    </citation>
    <scope>NUCLEOTIDE SEQUENCE [LARGE SCALE GENOMIC DNA]</scope>
    <source>
        <strain evidence="1 2">SORGH_AS_1064</strain>
    </source>
</reference>
<evidence type="ECO:0008006" key="3">
    <source>
        <dbReference type="Google" id="ProtNLM"/>
    </source>
</evidence>
<dbReference type="EMBL" id="JAUTAL010000001">
    <property type="protein sequence ID" value="MDQ1098742.1"/>
    <property type="molecule type" value="Genomic_DNA"/>
</dbReference>
<organism evidence="1 2">
    <name type="scientific">Chryseobacterium camelliae</name>
    <dbReference type="NCBI Taxonomy" id="1265445"/>
    <lineage>
        <taxon>Bacteria</taxon>
        <taxon>Pseudomonadati</taxon>
        <taxon>Bacteroidota</taxon>
        <taxon>Flavobacteriia</taxon>
        <taxon>Flavobacteriales</taxon>
        <taxon>Weeksellaceae</taxon>
        <taxon>Chryseobacterium group</taxon>
        <taxon>Chryseobacterium</taxon>
    </lineage>
</organism>
<comment type="caution">
    <text evidence="1">The sequence shown here is derived from an EMBL/GenBank/DDBJ whole genome shotgun (WGS) entry which is preliminary data.</text>
</comment>
<sequence>MKKIVILLLLSLSLISCSKKHEIVKEINSFSDINELFQLKNYKTQIKMYVNDSTDHVTAQWDNFTLTGNLDTKMNAKTGIWSLKNKINTKEIQIDYIAFDKNDVFKNQIIFKEHNKIDSSVSKFFIIKNKTENELAMKFFSPSMRDEISKRAKIIYTIHQNREEIKTDSIVYDNLKGGKYSAVIKYNFKKGDDVSGYFSEIVMAKSPMDKDSLTMGNNSMYFIEKF</sequence>
<dbReference type="RefSeq" id="WP_307453213.1">
    <property type="nucleotide sequence ID" value="NZ_JAUTAL010000001.1"/>
</dbReference>
<name>A0ABU0TNY4_9FLAO</name>
<proteinExistence type="predicted"/>